<gene>
    <name evidence="2" type="ORF">A4R26_08550</name>
</gene>
<evidence type="ECO:0000313" key="2">
    <source>
        <dbReference type="EMBL" id="OQP46750.1"/>
    </source>
</evidence>
<dbReference type="AlphaFoldDB" id="A0A1V9EKR3"/>
<dbReference type="OrthoDB" id="664855at2"/>
<feature type="transmembrane region" description="Helical" evidence="1">
    <location>
        <begin position="45"/>
        <end position="63"/>
    </location>
</feature>
<organism evidence="2 3">
    <name type="scientific">Niastella populi</name>
    <dbReference type="NCBI Taxonomy" id="550983"/>
    <lineage>
        <taxon>Bacteria</taxon>
        <taxon>Pseudomonadati</taxon>
        <taxon>Bacteroidota</taxon>
        <taxon>Chitinophagia</taxon>
        <taxon>Chitinophagales</taxon>
        <taxon>Chitinophagaceae</taxon>
        <taxon>Niastella</taxon>
    </lineage>
</organism>
<reference evidence="3" key="1">
    <citation type="submission" date="2016-04" db="EMBL/GenBank/DDBJ databases">
        <authorList>
            <person name="Chen L."/>
            <person name="Zhuang W."/>
            <person name="Wang G."/>
        </authorList>
    </citation>
    <scope>NUCLEOTIDE SEQUENCE [LARGE SCALE GENOMIC DNA]</scope>
    <source>
        <strain evidence="3">208</strain>
    </source>
</reference>
<dbReference type="STRING" id="550983.A4R26_08550"/>
<name>A0A1V9EKR3_9BACT</name>
<comment type="caution">
    <text evidence="2">The sequence shown here is derived from an EMBL/GenBank/DDBJ whole genome shotgun (WGS) entry which is preliminary data.</text>
</comment>
<dbReference type="RefSeq" id="WP_081170943.1">
    <property type="nucleotide sequence ID" value="NZ_LWBP01000243.1"/>
</dbReference>
<keyword evidence="1" id="KW-0812">Transmembrane</keyword>
<keyword evidence="3" id="KW-1185">Reference proteome</keyword>
<keyword evidence="1" id="KW-0472">Membrane</keyword>
<feature type="transmembrane region" description="Helical" evidence="1">
    <location>
        <begin position="21"/>
        <end position="39"/>
    </location>
</feature>
<dbReference type="EMBL" id="LWBP01000243">
    <property type="protein sequence ID" value="OQP46750.1"/>
    <property type="molecule type" value="Genomic_DNA"/>
</dbReference>
<evidence type="ECO:0008006" key="4">
    <source>
        <dbReference type="Google" id="ProtNLM"/>
    </source>
</evidence>
<dbReference type="Proteomes" id="UP000192276">
    <property type="component" value="Unassembled WGS sequence"/>
</dbReference>
<proteinExistence type="predicted"/>
<sequence>MEFSTYIITRNTDKTVVKGTNIVLVLIAGALVASLAGWYKTGTTLFILAVVAGITLAVMKKGNVQAYILSKTKLVITTASIEIAGVVYEMEKIRNLRFVIHSYAGLKYKDKGNMMSQTSDGLQNTLSFTYDGKSIACQFYLNSEKHTFILCQVLQEFYYKKIPFVEADRNGYQTYLLKQLNEKELAAFKEKYGY</sequence>
<evidence type="ECO:0000256" key="1">
    <source>
        <dbReference type="SAM" id="Phobius"/>
    </source>
</evidence>
<accession>A0A1V9EKR3</accession>
<evidence type="ECO:0000313" key="3">
    <source>
        <dbReference type="Proteomes" id="UP000192276"/>
    </source>
</evidence>
<protein>
    <recommendedName>
        <fullName evidence="4">Transmembrane protein</fullName>
    </recommendedName>
</protein>
<keyword evidence="1" id="KW-1133">Transmembrane helix</keyword>